<gene>
    <name evidence="1" type="ORF">C9427_02055</name>
</gene>
<proteinExistence type="predicted"/>
<evidence type="ECO:0000313" key="1">
    <source>
        <dbReference type="EMBL" id="PTE12388.1"/>
    </source>
</evidence>
<protein>
    <submittedName>
        <fullName evidence="1">Uncharacterized protein</fullName>
    </submittedName>
</protein>
<sequence length="85" mass="9390">MDKRAETDAEKLGRGEFELKAERYGVNALLLVVELINLLEKRGTISSDEVAKMADAVELAIAESSQPDVDSIYLMRAIAAARRPR</sequence>
<evidence type="ECO:0000313" key="2">
    <source>
        <dbReference type="Proteomes" id="UP000240259"/>
    </source>
</evidence>
<dbReference type="Proteomes" id="UP000240259">
    <property type="component" value="Unassembled WGS sequence"/>
</dbReference>
<dbReference type="AlphaFoldDB" id="A0A2T4J3I3"/>
<accession>A0A2T4J3I3</accession>
<comment type="caution">
    <text evidence="1">The sequence shown here is derived from an EMBL/GenBank/DDBJ whole genome shotgun (WGS) entry which is preliminary data.</text>
</comment>
<dbReference type="EMBL" id="PZJX01000003">
    <property type="protein sequence ID" value="PTE12388.1"/>
    <property type="molecule type" value="Genomic_DNA"/>
</dbReference>
<name>A0A2T4J3I3_9HYPH</name>
<keyword evidence="2" id="KW-1185">Reference proteome</keyword>
<reference evidence="1 2" key="1">
    <citation type="submission" date="2018-03" db="EMBL/GenBank/DDBJ databases">
        <title>Genome sequence of the symbiotic type strain Mesorhizobium helmanticense CSLC115NT isolated from Lotus corniculatus nodules.</title>
        <authorList>
            <person name="Sannazzaro A.I."/>
            <person name="Torres Tejerizo G.A."/>
            <person name="Dip D."/>
            <person name="Caballero M."/>
            <person name="Pistorio M."/>
            <person name="Estrella M.J."/>
        </authorList>
    </citation>
    <scope>NUCLEOTIDE SEQUENCE [LARGE SCALE GENOMIC DNA]</scope>
    <source>
        <strain evidence="1 2">CSLC115N</strain>
    </source>
</reference>
<dbReference type="OrthoDB" id="8086038at2"/>
<dbReference type="RefSeq" id="WP_107647543.1">
    <property type="nucleotide sequence ID" value="NZ_PZJX01000003.1"/>
</dbReference>
<organism evidence="1 2">
    <name type="scientific">Mesorhizobium helmanticense</name>
    <dbReference type="NCBI Taxonomy" id="1776423"/>
    <lineage>
        <taxon>Bacteria</taxon>
        <taxon>Pseudomonadati</taxon>
        <taxon>Pseudomonadota</taxon>
        <taxon>Alphaproteobacteria</taxon>
        <taxon>Hyphomicrobiales</taxon>
        <taxon>Phyllobacteriaceae</taxon>
        <taxon>Mesorhizobium</taxon>
    </lineage>
</organism>